<sequence>MEVGYIHAAAFLAVSTICVSFLKCTVGNREDSHVAGRRLITYSCLPLLLVPSKSYVDVDFKAKIDTYKAKEEKRLASVRYDVHTMFKTPRSLRALGPPQEDEEKALKEEENLEMKEEMKSENNNIFKLDDEPQKKSDSREEKHDSRQAIHTKPFSSQAQESYKSKVIERKRVSERDEQIAEDESKKGASTEASKIDAAGSEKRSKEKTKSIKSKIRSKEEAKSSKSKRRSKEETKSGKSKKR</sequence>
<dbReference type="EMBL" id="KZ346694">
    <property type="protein sequence ID" value="PIO69345.1"/>
    <property type="molecule type" value="Genomic_DNA"/>
</dbReference>
<feature type="compositionally biased region" description="Basic and acidic residues" evidence="1">
    <location>
        <begin position="162"/>
        <end position="188"/>
    </location>
</feature>
<protein>
    <submittedName>
        <fullName evidence="2">Uncharacterized protein</fullName>
    </submittedName>
</protein>
<proteinExistence type="predicted"/>
<accession>A0A2G9UGH3</accession>
<name>A0A2G9UGH3_TELCI</name>
<dbReference type="Proteomes" id="UP000230423">
    <property type="component" value="Unassembled WGS sequence"/>
</dbReference>
<feature type="compositionally biased region" description="Basic and acidic residues" evidence="1">
    <location>
        <begin position="127"/>
        <end position="147"/>
    </location>
</feature>
<feature type="compositionally biased region" description="Basic and acidic residues" evidence="1">
    <location>
        <begin position="199"/>
        <end position="209"/>
    </location>
</feature>
<reference evidence="2 3" key="1">
    <citation type="submission" date="2015-09" db="EMBL/GenBank/DDBJ databases">
        <title>Draft genome of the parasitic nematode Teladorsagia circumcincta isolate WARC Sus (inbred).</title>
        <authorList>
            <person name="Mitreva M."/>
        </authorList>
    </citation>
    <scope>NUCLEOTIDE SEQUENCE [LARGE SCALE GENOMIC DNA]</scope>
    <source>
        <strain evidence="2 3">S</strain>
    </source>
</reference>
<organism evidence="2 3">
    <name type="scientific">Teladorsagia circumcincta</name>
    <name type="common">Brown stomach worm</name>
    <name type="synonym">Ostertagia circumcincta</name>
    <dbReference type="NCBI Taxonomy" id="45464"/>
    <lineage>
        <taxon>Eukaryota</taxon>
        <taxon>Metazoa</taxon>
        <taxon>Ecdysozoa</taxon>
        <taxon>Nematoda</taxon>
        <taxon>Chromadorea</taxon>
        <taxon>Rhabditida</taxon>
        <taxon>Rhabditina</taxon>
        <taxon>Rhabditomorpha</taxon>
        <taxon>Strongyloidea</taxon>
        <taxon>Trichostrongylidae</taxon>
        <taxon>Teladorsagia</taxon>
    </lineage>
</organism>
<gene>
    <name evidence="2" type="ORF">TELCIR_08833</name>
</gene>
<feature type="region of interest" description="Disordered" evidence="1">
    <location>
        <begin position="113"/>
        <end position="242"/>
    </location>
</feature>
<keyword evidence="3" id="KW-1185">Reference proteome</keyword>
<dbReference type="AlphaFoldDB" id="A0A2G9UGH3"/>
<evidence type="ECO:0000256" key="1">
    <source>
        <dbReference type="SAM" id="MobiDB-lite"/>
    </source>
</evidence>
<evidence type="ECO:0000313" key="2">
    <source>
        <dbReference type="EMBL" id="PIO69345.1"/>
    </source>
</evidence>
<evidence type="ECO:0000313" key="3">
    <source>
        <dbReference type="Proteomes" id="UP000230423"/>
    </source>
</evidence>